<dbReference type="EMBL" id="ML735800">
    <property type="protein sequence ID" value="KAE8413734.1"/>
    <property type="molecule type" value="Genomic_DNA"/>
</dbReference>
<dbReference type="Proteomes" id="UP000325395">
    <property type="component" value="Unassembled WGS sequence"/>
</dbReference>
<reference evidence="3 4" key="1">
    <citation type="submission" date="2019-04" db="EMBL/GenBank/DDBJ databases">
        <authorList>
            <consortium name="DOE Joint Genome Institute"/>
            <person name="Mondo S."/>
            <person name="Kjaerbolling I."/>
            <person name="Vesth T."/>
            <person name="Frisvad J.C."/>
            <person name="Nybo J.L."/>
            <person name="Theobald S."/>
            <person name="Kildgaard S."/>
            <person name="Isbrandt T."/>
            <person name="Kuo A."/>
            <person name="Sato A."/>
            <person name="Lyhne E.K."/>
            <person name="Kogle M.E."/>
            <person name="Wiebenga A."/>
            <person name="Kun R.S."/>
            <person name="Lubbers R.J."/>
            <person name="Makela M.R."/>
            <person name="Barry K."/>
            <person name="Chovatia M."/>
            <person name="Clum A."/>
            <person name="Daum C."/>
            <person name="Haridas S."/>
            <person name="He G."/>
            <person name="LaButti K."/>
            <person name="Lipzen A."/>
            <person name="Riley R."/>
            <person name="Salamov A."/>
            <person name="Simmons B.A."/>
            <person name="Magnuson J.K."/>
            <person name="Henrissat B."/>
            <person name="Mortensen U.H."/>
            <person name="Larsen T.O."/>
            <person name="Devries R.P."/>
            <person name="Grigoriev I.V."/>
            <person name="Machida M."/>
            <person name="Baker S.E."/>
            <person name="Andersen M.R."/>
            <person name="Cantor M.N."/>
            <person name="Hua S.X."/>
        </authorList>
    </citation>
    <scope>NUCLEOTIDE SEQUENCE [LARGE SCALE GENOMIC DNA]</scope>
    <source>
        <strain evidence="3 4">CBS 117616</strain>
    </source>
</reference>
<keyword evidence="4" id="KW-1185">Reference proteome</keyword>
<evidence type="ECO:0000313" key="4">
    <source>
        <dbReference type="Proteomes" id="UP000325395"/>
    </source>
</evidence>
<feature type="region of interest" description="Disordered" evidence="1">
    <location>
        <begin position="1"/>
        <end position="20"/>
    </location>
</feature>
<sequence length="66" mass="7714">MKLEVKEKEEARKSAQSELEDLLIVFGDLEAKRNEDKKRLKDLGQEVSEAEEDDDDDDEEDEDDEE</sequence>
<evidence type="ECO:0000313" key="3">
    <source>
        <dbReference type="EMBL" id="KAE8413734.1"/>
    </source>
</evidence>
<dbReference type="InterPro" id="IPR006955">
    <property type="entry name" value="Uso1_p115_C"/>
</dbReference>
<gene>
    <name evidence="3" type="ORF">BDV36DRAFT_267717</name>
</gene>
<feature type="compositionally biased region" description="Basic and acidic residues" evidence="1">
    <location>
        <begin position="35"/>
        <end position="44"/>
    </location>
</feature>
<evidence type="ECO:0000256" key="1">
    <source>
        <dbReference type="SAM" id="MobiDB-lite"/>
    </source>
</evidence>
<feature type="compositionally biased region" description="Basic and acidic residues" evidence="1">
    <location>
        <begin position="1"/>
        <end position="15"/>
    </location>
</feature>
<protein>
    <recommendedName>
        <fullName evidence="2">Uso1/p115-like vesicle tethering protein C-terminal domain-containing protein</fullName>
    </recommendedName>
</protein>
<evidence type="ECO:0000259" key="2">
    <source>
        <dbReference type="Pfam" id="PF04871"/>
    </source>
</evidence>
<dbReference type="Pfam" id="PF04871">
    <property type="entry name" value="Uso1_p115_C"/>
    <property type="match status" value="1"/>
</dbReference>
<feature type="domain" description="Uso1/p115-like vesicle tethering protein C-terminal" evidence="2">
    <location>
        <begin position="4"/>
        <end position="64"/>
    </location>
</feature>
<feature type="region of interest" description="Disordered" evidence="1">
    <location>
        <begin position="35"/>
        <end position="66"/>
    </location>
</feature>
<organism evidence="3 4">
    <name type="scientific">Aspergillus pseudocaelatus</name>
    <dbReference type="NCBI Taxonomy" id="1825620"/>
    <lineage>
        <taxon>Eukaryota</taxon>
        <taxon>Fungi</taxon>
        <taxon>Dikarya</taxon>
        <taxon>Ascomycota</taxon>
        <taxon>Pezizomycotina</taxon>
        <taxon>Eurotiomycetes</taxon>
        <taxon>Eurotiomycetidae</taxon>
        <taxon>Eurotiales</taxon>
        <taxon>Aspergillaceae</taxon>
        <taxon>Aspergillus</taxon>
        <taxon>Aspergillus subgen. Circumdati</taxon>
    </lineage>
</organism>
<name>A0ABQ6W9B8_9EURO</name>
<feature type="compositionally biased region" description="Acidic residues" evidence="1">
    <location>
        <begin position="48"/>
        <end position="66"/>
    </location>
</feature>
<proteinExistence type="predicted"/>
<accession>A0ABQ6W9B8</accession>